<evidence type="ECO:0000256" key="4">
    <source>
        <dbReference type="ARBA" id="ARBA00012949"/>
    </source>
</evidence>
<dbReference type="Gene3D" id="2.60.40.420">
    <property type="entry name" value="Cupredoxins - blue copper proteins"/>
    <property type="match status" value="1"/>
</dbReference>
<dbReference type="Gene3D" id="1.10.287.90">
    <property type="match status" value="1"/>
</dbReference>
<dbReference type="InterPro" id="IPR009056">
    <property type="entry name" value="Cyt_c-like_dom"/>
</dbReference>
<dbReference type="GO" id="GO:0004129">
    <property type="term" value="F:cytochrome-c oxidase activity"/>
    <property type="evidence" value="ECO:0007669"/>
    <property type="project" value="UniProtKB-EC"/>
</dbReference>
<dbReference type="AlphaFoldDB" id="A0A3B0VLC8"/>
<name>A0A3B0VLC8_9ZZZZ</name>
<evidence type="ECO:0000256" key="5">
    <source>
        <dbReference type="ARBA" id="ARBA00022448"/>
    </source>
</evidence>
<keyword evidence="14" id="KW-0186">Copper</keyword>
<dbReference type="EC" id="7.1.1.9" evidence="4"/>
<dbReference type="PROSITE" id="PS51007">
    <property type="entry name" value="CYTC"/>
    <property type="match status" value="1"/>
</dbReference>
<dbReference type="PROSITE" id="PS50999">
    <property type="entry name" value="COX2_TM"/>
    <property type="match status" value="1"/>
</dbReference>
<organism evidence="21">
    <name type="scientific">hydrothermal vent metagenome</name>
    <dbReference type="NCBI Taxonomy" id="652676"/>
    <lineage>
        <taxon>unclassified sequences</taxon>
        <taxon>metagenomes</taxon>
        <taxon>ecological metagenomes</taxon>
    </lineage>
</organism>
<dbReference type="SUPFAM" id="SSF81464">
    <property type="entry name" value="Cytochrome c oxidase subunit II-like, transmembrane region"/>
    <property type="match status" value="1"/>
</dbReference>
<dbReference type="SUPFAM" id="SSF49503">
    <property type="entry name" value="Cupredoxins"/>
    <property type="match status" value="1"/>
</dbReference>
<accession>A0A3B0VLC8</accession>
<keyword evidence="21" id="KW-0560">Oxidoreductase</keyword>
<dbReference type="InterPro" id="IPR011759">
    <property type="entry name" value="Cyt_c_oxidase_su2_TM_dom"/>
</dbReference>
<dbReference type="InterPro" id="IPR001505">
    <property type="entry name" value="Copper_CuA"/>
</dbReference>
<dbReference type="PRINTS" id="PR01166">
    <property type="entry name" value="CYCOXIDASEII"/>
</dbReference>
<dbReference type="InterPro" id="IPR002429">
    <property type="entry name" value="CcO_II-like_C"/>
</dbReference>
<protein>
    <recommendedName>
        <fullName evidence="4">cytochrome-c oxidase</fullName>
        <ecNumber evidence="4">7.1.1.9</ecNumber>
    </recommendedName>
    <alternativeName>
        <fullName evidence="16">Cytochrome c oxidase polypeptide II</fullName>
    </alternativeName>
</protein>
<keyword evidence="15 17" id="KW-0472">Membrane</keyword>
<dbReference type="Pfam" id="PF02790">
    <property type="entry name" value="COX2_TM"/>
    <property type="match status" value="1"/>
</dbReference>
<dbReference type="InterPro" id="IPR014222">
    <property type="entry name" value="Cyt_c_oxidase_su2"/>
</dbReference>
<keyword evidence="10" id="KW-1278">Translocase</keyword>
<evidence type="ECO:0000256" key="12">
    <source>
        <dbReference type="ARBA" id="ARBA00022989"/>
    </source>
</evidence>
<comment type="subcellular location">
    <subcellularLocation>
        <location evidence="2">Membrane</location>
        <topology evidence="2">Multi-pass membrane protein</topology>
    </subcellularLocation>
</comment>
<evidence type="ECO:0000256" key="8">
    <source>
        <dbReference type="ARBA" id="ARBA00022692"/>
    </source>
</evidence>
<dbReference type="CDD" id="cd13912">
    <property type="entry name" value="CcO_II_C"/>
    <property type="match status" value="1"/>
</dbReference>
<evidence type="ECO:0000256" key="14">
    <source>
        <dbReference type="ARBA" id="ARBA00023008"/>
    </source>
</evidence>
<keyword evidence="7" id="KW-0679">Respiratory chain</keyword>
<evidence type="ECO:0000256" key="3">
    <source>
        <dbReference type="ARBA" id="ARBA00007866"/>
    </source>
</evidence>
<evidence type="ECO:0000259" key="19">
    <source>
        <dbReference type="PROSITE" id="PS50999"/>
    </source>
</evidence>
<dbReference type="PROSITE" id="PS50857">
    <property type="entry name" value="COX2_CUA"/>
    <property type="match status" value="1"/>
</dbReference>
<dbReference type="NCBIfam" id="TIGR02866">
    <property type="entry name" value="CoxB"/>
    <property type="match status" value="1"/>
</dbReference>
<dbReference type="SUPFAM" id="SSF46626">
    <property type="entry name" value="Cytochrome c"/>
    <property type="match status" value="1"/>
</dbReference>
<evidence type="ECO:0000256" key="15">
    <source>
        <dbReference type="ARBA" id="ARBA00023136"/>
    </source>
</evidence>
<dbReference type="Pfam" id="PF00116">
    <property type="entry name" value="COX2"/>
    <property type="match status" value="1"/>
</dbReference>
<dbReference type="PANTHER" id="PTHR22888:SF9">
    <property type="entry name" value="CYTOCHROME C OXIDASE SUBUNIT 2"/>
    <property type="match status" value="1"/>
</dbReference>
<keyword evidence="8 17" id="KW-0812">Transmembrane</keyword>
<dbReference type="InterPro" id="IPR034210">
    <property type="entry name" value="CcO_II_C"/>
</dbReference>
<dbReference type="Pfam" id="PF13442">
    <property type="entry name" value="Cytochrome_CBB3"/>
    <property type="match status" value="1"/>
</dbReference>
<evidence type="ECO:0000256" key="1">
    <source>
        <dbReference type="ARBA" id="ARBA00001935"/>
    </source>
</evidence>
<keyword evidence="11" id="KW-0249">Electron transport</keyword>
<evidence type="ECO:0000256" key="17">
    <source>
        <dbReference type="SAM" id="Phobius"/>
    </source>
</evidence>
<reference evidence="21" key="1">
    <citation type="submission" date="2018-06" db="EMBL/GenBank/DDBJ databases">
        <authorList>
            <person name="Zhirakovskaya E."/>
        </authorList>
    </citation>
    <scope>NUCLEOTIDE SEQUENCE</scope>
</reference>
<dbReference type="GO" id="GO:0016020">
    <property type="term" value="C:membrane"/>
    <property type="evidence" value="ECO:0007669"/>
    <property type="project" value="UniProtKB-SubCell"/>
</dbReference>
<evidence type="ECO:0000256" key="13">
    <source>
        <dbReference type="ARBA" id="ARBA00023004"/>
    </source>
</evidence>
<evidence type="ECO:0000256" key="16">
    <source>
        <dbReference type="ARBA" id="ARBA00031389"/>
    </source>
</evidence>
<feature type="transmembrane region" description="Helical" evidence="17">
    <location>
        <begin position="88"/>
        <end position="110"/>
    </location>
</feature>
<keyword evidence="9" id="KW-0479">Metal-binding</keyword>
<evidence type="ECO:0000259" key="18">
    <source>
        <dbReference type="PROSITE" id="PS50857"/>
    </source>
</evidence>
<evidence type="ECO:0000256" key="11">
    <source>
        <dbReference type="ARBA" id="ARBA00022982"/>
    </source>
</evidence>
<comment type="cofactor">
    <cofactor evidence="1">
        <name>Cu cation</name>
        <dbReference type="ChEBI" id="CHEBI:23378"/>
    </cofactor>
</comment>
<dbReference type="GO" id="GO:0005507">
    <property type="term" value="F:copper ion binding"/>
    <property type="evidence" value="ECO:0007669"/>
    <property type="project" value="InterPro"/>
</dbReference>
<evidence type="ECO:0000256" key="9">
    <source>
        <dbReference type="ARBA" id="ARBA00022723"/>
    </source>
</evidence>
<dbReference type="PROSITE" id="PS00078">
    <property type="entry name" value="COX2"/>
    <property type="match status" value="1"/>
</dbReference>
<dbReference type="InterPro" id="IPR036257">
    <property type="entry name" value="Cyt_c_oxidase_su2_TM_sf"/>
</dbReference>
<proteinExistence type="inferred from homology"/>
<feature type="domain" description="Cytochrome c" evidence="20">
    <location>
        <begin position="286"/>
        <end position="366"/>
    </location>
</feature>
<feature type="domain" description="Cytochrome oxidase subunit II transmembrane region profile" evidence="19">
    <location>
        <begin position="21"/>
        <end position="116"/>
    </location>
</feature>
<evidence type="ECO:0000259" key="20">
    <source>
        <dbReference type="PROSITE" id="PS51007"/>
    </source>
</evidence>
<evidence type="ECO:0000256" key="2">
    <source>
        <dbReference type="ARBA" id="ARBA00004141"/>
    </source>
</evidence>
<evidence type="ECO:0000256" key="10">
    <source>
        <dbReference type="ARBA" id="ARBA00022967"/>
    </source>
</evidence>
<evidence type="ECO:0000256" key="7">
    <source>
        <dbReference type="ARBA" id="ARBA00022660"/>
    </source>
</evidence>
<keyword evidence="6" id="KW-0349">Heme</keyword>
<dbReference type="GO" id="GO:0016491">
    <property type="term" value="F:oxidoreductase activity"/>
    <property type="evidence" value="ECO:0007669"/>
    <property type="project" value="UniProtKB-KW"/>
</dbReference>
<keyword evidence="5" id="KW-0813">Transport</keyword>
<dbReference type="Gene3D" id="1.10.760.10">
    <property type="entry name" value="Cytochrome c-like domain"/>
    <property type="match status" value="1"/>
</dbReference>
<keyword evidence="12 17" id="KW-1133">Transmembrane helix</keyword>
<evidence type="ECO:0000313" key="21">
    <source>
        <dbReference type="EMBL" id="VAW43711.1"/>
    </source>
</evidence>
<keyword evidence="13" id="KW-0408">Iron</keyword>
<dbReference type="EMBL" id="UOFA01000017">
    <property type="protein sequence ID" value="VAW43711.1"/>
    <property type="molecule type" value="Genomic_DNA"/>
</dbReference>
<dbReference type="InterPro" id="IPR045187">
    <property type="entry name" value="CcO_II"/>
</dbReference>
<feature type="transmembrane region" description="Helical" evidence="17">
    <location>
        <begin position="47"/>
        <end position="67"/>
    </location>
</feature>
<dbReference type="InterPro" id="IPR036909">
    <property type="entry name" value="Cyt_c-like_dom_sf"/>
</dbReference>
<dbReference type="InterPro" id="IPR008972">
    <property type="entry name" value="Cupredoxin"/>
</dbReference>
<dbReference type="GO" id="GO:0042773">
    <property type="term" value="P:ATP synthesis coupled electron transport"/>
    <property type="evidence" value="ECO:0007669"/>
    <property type="project" value="TreeGrafter"/>
</dbReference>
<feature type="domain" description="Cytochrome oxidase subunit II copper A binding" evidence="18">
    <location>
        <begin position="124"/>
        <end position="266"/>
    </location>
</feature>
<gene>
    <name evidence="21" type="ORF">MNBD_GAMMA02-100</name>
</gene>
<dbReference type="GO" id="GO:0020037">
    <property type="term" value="F:heme binding"/>
    <property type="evidence" value="ECO:0007669"/>
    <property type="project" value="InterPro"/>
</dbReference>
<evidence type="ECO:0000256" key="6">
    <source>
        <dbReference type="ARBA" id="ARBA00022617"/>
    </source>
</evidence>
<comment type="similarity">
    <text evidence="3">Belongs to the cytochrome c oxidase subunit 2 family.</text>
</comment>
<sequence length="384" mass="42801">MKKAQMKFMMLITGLLASSMAAAEYGLNLREGVTEFSQTAYELHTFTLWICIVIGVLVFGAMIFSIFAHRKSKGYKPEQFSHSTVAEVIWTVIPILILVVIAIPATTALIQMENPIDEDGKRMKMDMTIKVTGYQWMWKYDYMDEDISFFSALARDHNFARQKGSGIDVNTIENYLLEVDKPLVIPVDTNIRFLLTADDVIHSWWVPDFGWKRDAIPGYMNEAWTNVKTPGIYRGQCAELCGKDHGFMPIVVEAVSKEEYVQWIADQKSEQTVEAEMVQTEWTKEQLMAKGEEVYNTQCATCHLPTGAGMPPAFPALAGSEFVNGPAVDQINLVLNGKPGTAMQAFGGILSETDIAAAITYTRNSFDNTAGDVVQPASVKSMKQ</sequence>
<dbReference type="PANTHER" id="PTHR22888">
    <property type="entry name" value="CYTOCHROME C OXIDASE, SUBUNIT II"/>
    <property type="match status" value="1"/>
</dbReference>